<reference evidence="5" key="3">
    <citation type="submission" date="2025-09" db="UniProtKB">
        <authorList>
            <consortium name="Ensembl"/>
        </authorList>
    </citation>
    <scope>IDENTIFICATION</scope>
</reference>
<evidence type="ECO:0000256" key="2">
    <source>
        <dbReference type="ARBA" id="ARBA00019992"/>
    </source>
</evidence>
<dbReference type="InterPro" id="IPR011990">
    <property type="entry name" value="TPR-like_helical_dom_sf"/>
</dbReference>
<sequence>MVYCGKLSLQHCFWYHSVRLSILQNHTTPLLLNEACKLYDATLTQYVTWRNDQTLGGLEGCVSRMLDADPNFVMGHVIGTGLEVIGTGSSILRNQQLASAVKRTVELAQTQDITPREKLHASAIEQFSKGCIPKACDLWEEILLEHPTDLLALKFAHDGYFYLGYQVQMRDSVARVLPHWKPHMPLYSYLKGLYSFGLLETRFYDQAEKVAKEGLALTPGDAWSVHSVAHVHEMRAEVDKGLKFMESTEKDWNGCDMLACHNYWHWALYFIEKGEYEAALEIYDEQIARRFVSSGAMLDIVDACSLLYRLELEGVSVKERWRELLPITQPHTEDHVLLFNDLHFLMTSLGVEEQGLTQRLLESLRKQAEDPGEHHQLQLAWDLGLAMCQALVEYRQGNYSQVVELLRPIRYRFSQIGGSDAQRDVFSQLLIHAAMRSERKRHRMLARCLLVERDAVRPNSPLTDRLIQRANAMCV</sequence>
<dbReference type="Ensembl" id="ENSSFOT00015066483.1">
    <property type="protein sequence ID" value="ENSSFOP00015070108.1"/>
    <property type="gene ID" value="ENSSFOG00015008395.2"/>
</dbReference>
<accession>A0A8C9W796</accession>
<dbReference type="GeneTree" id="ENSGT00390000002669"/>
<gene>
    <name evidence="5" type="primary">TTC38</name>
</gene>
<dbReference type="OrthoDB" id="1427555at2759"/>
<dbReference type="InterPro" id="IPR033891">
    <property type="entry name" value="TTC38"/>
</dbReference>
<keyword evidence="3" id="KW-0677">Repeat</keyword>
<evidence type="ECO:0000256" key="1">
    <source>
        <dbReference type="ARBA" id="ARBA00005857"/>
    </source>
</evidence>
<keyword evidence="6" id="KW-1185">Reference proteome</keyword>
<organism evidence="5 6">
    <name type="scientific">Scleropages formosus</name>
    <name type="common">Asian bonytongue</name>
    <name type="synonym">Osteoglossum formosum</name>
    <dbReference type="NCBI Taxonomy" id="113540"/>
    <lineage>
        <taxon>Eukaryota</taxon>
        <taxon>Metazoa</taxon>
        <taxon>Chordata</taxon>
        <taxon>Craniata</taxon>
        <taxon>Vertebrata</taxon>
        <taxon>Euteleostomi</taxon>
        <taxon>Actinopterygii</taxon>
        <taxon>Neopterygii</taxon>
        <taxon>Teleostei</taxon>
        <taxon>Osteoglossocephala</taxon>
        <taxon>Osteoglossomorpha</taxon>
        <taxon>Osteoglossiformes</taxon>
        <taxon>Osteoglossidae</taxon>
        <taxon>Scleropages</taxon>
    </lineage>
</organism>
<name>A0A8C9W796_SCLFO</name>
<dbReference type="AlphaFoldDB" id="A0A8C9W796"/>
<keyword evidence="4" id="KW-0802">TPR repeat</keyword>
<dbReference type="PANTHER" id="PTHR16263">
    <property type="entry name" value="TETRATRICOPEPTIDE REPEAT PROTEIN 38"/>
    <property type="match status" value="1"/>
</dbReference>
<dbReference type="SUPFAM" id="SSF48452">
    <property type="entry name" value="TPR-like"/>
    <property type="match status" value="1"/>
</dbReference>
<evidence type="ECO:0000256" key="4">
    <source>
        <dbReference type="ARBA" id="ARBA00022803"/>
    </source>
</evidence>
<dbReference type="CDD" id="cd05804">
    <property type="entry name" value="StaR_like"/>
    <property type="match status" value="1"/>
</dbReference>
<evidence type="ECO:0000313" key="6">
    <source>
        <dbReference type="Proteomes" id="UP000694397"/>
    </source>
</evidence>
<reference evidence="5" key="2">
    <citation type="submission" date="2025-08" db="UniProtKB">
        <authorList>
            <consortium name="Ensembl"/>
        </authorList>
    </citation>
    <scope>IDENTIFICATION</scope>
</reference>
<proteinExistence type="inferred from homology"/>
<evidence type="ECO:0000313" key="5">
    <source>
        <dbReference type="Ensembl" id="ENSSFOP00015070108.1"/>
    </source>
</evidence>
<dbReference type="PANTHER" id="PTHR16263:SF4">
    <property type="entry name" value="TETRATRICOPEPTIDE REPEAT PROTEIN 38"/>
    <property type="match status" value="1"/>
</dbReference>
<dbReference type="Gene3D" id="1.25.40.10">
    <property type="entry name" value="Tetratricopeptide repeat domain"/>
    <property type="match status" value="1"/>
</dbReference>
<dbReference type="Proteomes" id="UP000694397">
    <property type="component" value="Chromosome 2"/>
</dbReference>
<evidence type="ECO:0000256" key="3">
    <source>
        <dbReference type="ARBA" id="ARBA00022737"/>
    </source>
</evidence>
<protein>
    <recommendedName>
        <fullName evidence="2">Tetratricopeptide repeat protein 38</fullName>
    </recommendedName>
</protein>
<reference evidence="5 6" key="1">
    <citation type="submission" date="2019-04" db="EMBL/GenBank/DDBJ databases">
        <authorList>
            <consortium name="Wellcome Sanger Institute Data Sharing"/>
        </authorList>
    </citation>
    <scope>NUCLEOTIDE SEQUENCE [LARGE SCALE GENOMIC DNA]</scope>
</reference>
<comment type="similarity">
    <text evidence="1">Belongs to the TTC38 family.</text>
</comment>